<feature type="domain" description="DUF2510" evidence="3">
    <location>
        <begin position="6"/>
        <end position="37"/>
    </location>
</feature>
<dbReference type="Pfam" id="PF10708">
    <property type="entry name" value="DUF2510"/>
    <property type="match status" value="1"/>
</dbReference>
<dbReference type="AlphaFoldDB" id="A0A6J6TV79"/>
<evidence type="ECO:0000256" key="2">
    <source>
        <dbReference type="SAM" id="Phobius"/>
    </source>
</evidence>
<proteinExistence type="predicted"/>
<keyword evidence="2" id="KW-0472">Membrane</keyword>
<reference evidence="4" key="1">
    <citation type="submission" date="2020-05" db="EMBL/GenBank/DDBJ databases">
        <authorList>
            <person name="Chiriac C."/>
            <person name="Salcher M."/>
            <person name="Ghai R."/>
            <person name="Kavagutti S V."/>
        </authorList>
    </citation>
    <scope>NUCLEOTIDE SEQUENCE</scope>
</reference>
<dbReference type="EMBL" id="CAEZYQ010000014">
    <property type="protein sequence ID" value="CAB4750327.1"/>
    <property type="molecule type" value="Genomic_DNA"/>
</dbReference>
<dbReference type="SUPFAM" id="SSF81995">
    <property type="entry name" value="beta-sandwich domain of Sec23/24"/>
    <property type="match status" value="1"/>
</dbReference>
<evidence type="ECO:0000313" key="4">
    <source>
        <dbReference type="EMBL" id="CAB4750327.1"/>
    </source>
</evidence>
<feature type="compositionally biased region" description="Low complexity" evidence="1">
    <location>
        <begin position="34"/>
        <end position="75"/>
    </location>
</feature>
<organism evidence="4">
    <name type="scientific">freshwater metagenome</name>
    <dbReference type="NCBI Taxonomy" id="449393"/>
    <lineage>
        <taxon>unclassified sequences</taxon>
        <taxon>metagenomes</taxon>
        <taxon>ecological metagenomes</taxon>
    </lineage>
</organism>
<keyword evidence="2" id="KW-0812">Transmembrane</keyword>
<name>A0A6J6TV79_9ZZZZ</name>
<gene>
    <name evidence="4" type="ORF">UFOPK2761_01937</name>
</gene>
<keyword evidence="2" id="KW-1133">Transmembrane helix</keyword>
<evidence type="ECO:0000259" key="3">
    <source>
        <dbReference type="Pfam" id="PF10708"/>
    </source>
</evidence>
<evidence type="ECO:0000256" key="1">
    <source>
        <dbReference type="SAM" id="MobiDB-lite"/>
    </source>
</evidence>
<sequence>MSQAPAGWHLQPDGRERYWDGTQWTAHFRPGPAPQAADGQPQADPAQQGYPQPGYQQPGYAGYQQGYPQQGYGQAYPQQGYAPGYQGAPSSGSSNTTKIVLIVIGVLILLVGGGCLAVVTLVGGAVNEAVETIEREDDQPGGPDNPLEITEGEAFEVSGFDYDPGWSVVGDFVDDADIEGLKLTNNRDTPDSAFVEIKLWSGNEVLATVDCYTDEVAVGTKVTVDCSSFDDLPASYDRITINDTF</sequence>
<dbReference type="InterPro" id="IPR018929">
    <property type="entry name" value="DUF2510"/>
</dbReference>
<feature type="transmembrane region" description="Helical" evidence="2">
    <location>
        <begin position="99"/>
        <end position="126"/>
    </location>
</feature>
<protein>
    <submittedName>
        <fullName evidence="4">Unannotated protein</fullName>
    </submittedName>
</protein>
<accession>A0A6J6TV79</accession>
<feature type="region of interest" description="Disordered" evidence="1">
    <location>
        <begin position="1"/>
        <end position="75"/>
    </location>
</feature>